<feature type="transmembrane region" description="Helical" evidence="1">
    <location>
        <begin position="144"/>
        <end position="166"/>
    </location>
</feature>
<accession>A0A2P4NL02</accession>
<name>A0A2P4NL02_9EURY</name>
<sequence length="191" mass="21440">MIPLLDQGLMDVVDWCVMLRVTLLVGVFLDVEVVQLRRELIDLFVETVRDLFDPINVDRVLSVKHTCVVVDCASHTHRQVSSMMLVGAFFELFFVPISETNPGPDEFRFGILTFVFDSVVSVVIFLHCLFFALSGRWPLRGLSLIRSVAFVCMCLVGGLLQAALIWPQTDRQTLVYESGPRGLEGVQRGPP</sequence>
<reference evidence="2" key="1">
    <citation type="submission" date="2017-08" db="EMBL/GenBank/DDBJ databases">
        <title>Haloferax marisrubri sp. nov., isolated from the Discovery deep brine-seawater interface in the Red Sea.</title>
        <authorList>
            <person name="Zhang G."/>
            <person name="Stingl U."/>
        </authorList>
    </citation>
    <scope>NUCLEOTIDE SEQUENCE [LARGE SCALE GENOMIC DNA]</scope>
    <source>
        <strain evidence="2">SB3</strain>
    </source>
</reference>
<dbReference type="EMBL" id="LOPW02000022">
    <property type="protein sequence ID" value="POG53814.1"/>
    <property type="molecule type" value="Genomic_DNA"/>
</dbReference>
<evidence type="ECO:0000313" key="2">
    <source>
        <dbReference type="EMBL" id="POG53814.1"/>
    </source>
</evidence>
<gene>
    <name evidence="2" type="ORF">AUR65_018760</name>
</gene>
<dbReference type="AlphaFoldDB" id="A0A2P4NL02"/>
<protein>
    <submittedName>
        <fullName evidence="2">Uncharacterized protein</fullName>
    </submittedName>
</protein>
<evidence type="ECO:0000313" key="3">
    <source>
        <dbReference type="Proteomes" id="UP000053621"/>
    </source>
</evidence>
<evidence type="ECO:0000256" key="1">
    <source>
        <dbReference type="SAM" id="Phobius"/>
    </source>
</evidence>
<keyword evidence="1" id="KW-1133">Transmembrane helix</keyword>
<comment type="caution">
    <text evidence="2">The sequence shown here is derived from an EMBL/GenBank/DDBJ whole genome shotgun (WGS) entry which is preliminary data.</text>
</comment>
<organism evidence="2 3">
    <name type="scientific">Haloferax marisrubri</name>
    <dbReference type="NCBI Taxonomy" id="1544719"/>
    <lineage>
        <taxon>Archaea</taxon>
        <taxon>Methanobacteriati</taxon>
        <taxon>Methanobacteriota</taxon>
        <taxon>Stenosarchaea group</taxon>
        <taxon>Halobacteria</taxon>
        <taxon>Halobacteriales</taxon>
        <taxon>Haloferacaceae</taxon>
        <taxon>Haloferax</taxon>
    </lineage>
</organism>
<keyword evidence="1" id="KW-0472">Membrane</keyword>
<proteinExistence type="predicted"/>
<dbReference type="Proteomes" id="UP000053621">
    <property type="component" value="Unassembled WGS sequence"/>
</dbReference>
<feature type="transmembrane region" description="Helical" evidence="1">
    <location>
        <begin position="109"/>
        <end position="132"/>
    </location>
</feature>
<keyword evidence="3" id="KW-1185">Reference proteome</keyword>
<keyword evidence="1" id="KW-0812">Transmembrane</keyword>